<keyword evidence="3" id="KW-1185">Reference proteome</keyword>
<sequence>MPNCKYQKGFTLIELIIVIVILGVLAVTVAPRFINIGSDARIAAVKSLEQAINSAIKLSQLKCRVDSACYPSIMSTGSYMLKYNDNVDVLMVRIRAGMPIEVIRPARPSHPGHKNTIADVVDMSGFTASYHANTDFFLRRSCTVLYNDYSANVQAITSGC</sequence>
<keyword evidence="1" id="KW-0472">Membrane</keyword>
<dbReference type="InterPro" id="IPR045584">
    <property type="entry name" value="Pilin-like"/>
</dbReference>
<dbReference type="PROSITE" id="PS00409">
    <property type="entry name" value="PROKAR_NTER_METHYL"/>
    <property type="match status" value="1"/>
</dbReference>
<dbReference type="NCBIfam" id="TIGR02532">
    <property type="entry name" value="IV_pilin_GFxxxE"/>
    <property type="match status" value="1"/>
</dbReference>
<accession>K6ZHL8</accession>
<reference evidence="3" key="1">
    <citation type="journal article" date="2014" name="Environ. Microbiol.">
        <title>Comparative genomics of the marine bacterial genus Glaciecola reveals the high degree of genomic diversity and genomic characteristic for cold adaptation.</title>
        <authorList>
            <person name="Qin Q.L."/>
            <person name="Xie B.B."/>
            <person name="Yu Y."/>
            <person name="Shu Y.L."/>
            <person name="Rong J.C."/>
            <person name="Zhang Y.J."/>
            <person name="Zhao D.L."/>
            <person name="Chen X.L."/>
            <person name="Zhang X.Y."/>
            <person name="Chen B."/>
            <person name="Zhou B.C."/>
            <person name="Zhang Y.Z."/>
        </authorList>
    </citation>
    <scope>NUCLEOTIDE SEQUENCE [LARGE SCALE GENOMIC DNA]</scope>
    <source>
        <strain evidence="3">ACAM 615</strain>
    </source>
</reference>
<comment type="caution">
    <text evidence="2">The sequence shown here is derived from an EMBL/GenBank/DDBJ whole genome shotgun (WGS) entry which is preliminary data.</text>
</comment>
<keyword evidence="1" id="KW-0812">Transmembrane</keyword>
<proteinExistence type="predicted"/>
<dbReference type="Gene3D" id="3.30.700.10">
    <property type="entry name" value="Glycoprotein, Type 4 Pilin"/>
    <property type="match status" value="1"/>
</dbReference>
<name>K6ZHL8_9ALTE</name>
<dbReference type="OrthoDB" id="5874092at2"/>
<dbReference type="AlphaFoldDB" id="K6ZHL8"/>
<dbReference type="RefSeq" id="WP_006010534.1">
    <property type="nucleotide sequence ID" value="NZ_AUAV01000015.1"/>
</dbReference>
<dbReference type="EMBL" id="BAEQ01000024">
    <property type="protein sequence ID" value="GAC28388.1"/>
    <property type="molecule type" value="Genomic_DNA"/>
</dbReference>
<protein>
    <recommendedName>
        <fullName evidence="4">MSHA pilin protein MshA</fullName>
    </recommendedName>
</protein>
<evidence type="ECO:0000256" key="1">
    <source>
        <dbReference type="SAM" id="Phobius"/>
    </source>
</evidence>
<dbReference type="STRING" id="1121922.GCA_000428905_02780"/>
<gene>
    <name evidence="2" type="ORF">GPAL_1521</name>
</gene>
<dbReference type="Proteomes" id="UP000006251">
    <property type="component" value="Unassembled WGS sequence"/>
</dbReference>
<dbReference type="Pfam" id="PF07963">
    <property type="entry name" value="N_methyl"/>
    <property type="match status" value="1"/>
</dbReference>
<dbReference type="SUPFAM" id="SSF54523">
    <property type="entry name" value="Pili subunits"/>
    <property type="match status" value="1"/>
</dbReference>
<dbReference type="InterPro" id="IPR012902">
    <property type="entry name" value="N_methyl_site"/>
</dbReference>
<evidence type="ECO:0008006" key="4">
    <source>
        <dbReference type="Google" id="ProtNLM"/>
    </source>
</evidence>
<evidence type="ECO:0000313" key="2">
    <source>
        <dbReference type="EMBL" id="GAC28388.1"/>
    </source>
</evidence>
<feature type="transmembrane region" description="Helical" evidence="1">
    <location>
        <begin position="12"/>
        <end position="34"/>
    </location>
</feature>
<keyword evidence="1" id="KW-1133">Transmembrane helix</keyword>
<evidence type="ECO:0000313" key="3">
    <source>
        <dbReference type="Proteomes" id="UP000006251"/>
    </source>
</evidence>
<organism evidence="2 3">
    <name type="scientific">Brumicola pallidula DSM 14239 = ACAM 615</name>
    <dbReference type="NCBI Taxonomy" id="1121922"/>
    <lineage>
        <taxon>Bacteria</taxon>
        <taxon>Pseudomonadati</taxon>
        <taxon>Pseudomonadota</taxon>
        <taxon>Gammaproteobacteria</taxon>
        <taxon>Alteromonadales</taxon>
        <taxon>Alteromonadaceae</taxon>
        <taxon>Brumicola</taxon>
    </lineage>
</organism>